<evidence type="ECO:0000313" key="1">
    <source>
        <dbReference type="EMBL" id="KAJ3042052.1"/>
    </source>
</evidence>
<dbReference type="AlphaFoldDB" id="A0AAD5S3P6"/>
<gene>
    <name evidence="1" type="ORF">HK097_002126</name>
</gene>
<keyword evidence="2" id="KW-1185">Reference proteome</keyword>
<evidence type="ECO:0000313" key="2">
    <source>
        <dbReference type="Proteomes" id="UP001212841"/>
    </source>
</evidence>
<dbReference type="EMBL" id="JADGJD010001448">
    <property type="protein sequence ID" value="KAJ3042052.1"/>
    <property type="molecule type" value="Genomic_DNA"/>
</dbReference>
<protein>
    <submittedName>
        <fullName evidence="1">Uncharacterized protein</fullName>
    </submittedName>
</protein>
<proteinExistence type="predicted"/>
<dbReference type="Proteomes" id="UP001212841">
    <property type="component" value="Unassembled WGS sequence"/>
</dbReference>
<sequence length="88" mass="9813">MGDGGSGPGGGKSAAQEPLHRWIHVDTDFAKFRDQTTPKDLEKLSEVRRKQLGEEIEMFDRLIATQRNFTEAVGGHLQRPVERILGPT</sequence>
<accession>A0AAD5S3P6</accession>
<name>A0AAD5S3P6_9FUNG</name>
<feature type="non-terminal residue" evidence="1">
    <location>
        <position position="88"/>
    </location>
</feature>
<reference evidence="1" key="1">
    <citation type="submission" date="2020-05" db="EMBL/GenBank/DDBJ databases">
        <title>Phylogenomic resolution of chytrid fungi.</title>
        <authorList>
            <person name="Stajich J.E."/>
            <person name="Amses K."/>
            <person name="Simmons R."/>
            <person name="Seto K."/>
            <person name="Myers J."/>
            <person name="Bonds A."/>
            <person name="Quandt C.A."/>
            <person name="Barry K."/>
            <person name="Liu P."/>
            <person name="Grigoriev I."/>
            <person name="Longcore J.E."/>
            <person name="James T.Y."/>
        </authorList>
    </citation>
    <scope>NUCLEOTIDE SEQUENCE</scope>
    <source>
        <strain evidence="1">JEL0318</strain>
    </source>
</reference>
<comment type="caution">
    <text evidence="1">The sequence shown here is derived from an EMBL/GenBank/DDBJ whole genome shotgun (WGS) entry which is preliminary data.</text>
</comment>
<organism evidence="1 2">
    <name type="scientific">Rhizophlyctis rosea</name>
    <dbReference type="NCBI Taxonomy" id="64517"/>
    <lineage>
        <taxon>Eukaryota</taxon>
        <taxon>Fungi</taxon>
        <taxon>Fungi incertae sedis</taxon>
        <taxon>Chytridiomycota</taxon>
        <taxon>Chytridiomycota incertae sedis</taxon>
        <taxon>Chytridiomycetes</taxon>
        <taxon>Rhizophlyctidales</taxon>
        <taxon>Rhizophlyctidaceae</taxon>
        <taxon>Rhizophlyctis</taxon>
    </lineage>
</organism>